<keyword evidence="3" id="KW-1185">Reference proteome</keyword>
<gene>
    <name evidence="2" type="ORF">GPECTOR_52g15</name>
</gene>
<keyword evidence="1" id="KW-0732">Signal</keyword>
<feature type="signal peptide" evidence="1">
    <location>
        <begin position="1"/>
        <end position="29"/>
    </location>
</feature>
<evidence type="ECO:0000256" key="1">
    <source>
        <dbReference type="SAM" id="SignalP"/>
    </source>
</evidence>
<comment type="caution">
    <text evidence="2">The sequence shown here is derived from an EMBL/GenBank/DDBJ whole genome shotgun (WGS) entry which is preliminary data.</text>
</comment>
<reference evidence="3" key="1">
    <citation type="journal article" date="2016" name="Nat. Commun.">
        <title>The Gonium pectorale genome demonstrates co-option of cell cycle regulation during the evolution of multicellularity.</title>
        <authorList>
            <person name="Hanschen E.R."/>
            <person name="Marriage T.N."/>
            <person name="Ferris P.J."/>
            <person name="Hamaji T."/>
            <person name="Toyoda A."/>
            <person name="Fujiyama A."/>
            <person name="Neme R."/>
            <person name="Noguchi H."/>
            <person name="Minakuchi Y."/>
            <person name="Suzuki M."/>
            <person name="Kawai-Toyooka H."/>
            <person name="Smith D.R."/>
            <person name="Sparks H."/>
            <person name="Anderson J."/>
            <person name="Bakaric R."/>
            <person name="Luria V."/>
            <person name="Karger A."/>
            <person name="Kirschner M.W."/>
            <person name="Durand P.M."/>
            <person name="Michod R.E."/>
            <person name="Nozaki H."/>
            <person name="Olson B.J."/>
        </authorList>
    </citation>
    <scope>NUCLEOTIDE SEQUENCE [LARGE SCALE GENOMIC DNA]</scope>
    <source>
        <strain evidence="3">NIES-2863</strain>
    </source>
</reference>
<dbReference type="AlphaFoldDB" id="A0A150G6Y7"/>
<evidence type="ECO:0000313" key="3">
    <source>
        <dbReference type="Proteomes" id="UP000075714"/>
    </source>
</evidence>
<name>A0A150G6Y7_GONPE</name>
<protein>
    <submittedName>
        <fullName evidence="2">Uncharacterized protein</fullName>
    </submittedName>
</protein>
<organism evidence="2 3">
    <name type="scientific">Gonium pectorale</name>
    <name type="common">Green alga</name>
    <dbReference type="NCBI Taxonomy" id="33097"/>
    <lineage>
        <taxon>Eukaryota</taxon>
        <taxon>Viridiplantae</taxon>
        <taxon>Chlorophyta</taxon>
        <taxon>core chlorophytes</taxon>
        <taxon>Chlorophyceae</taxon>
        <taxon>CS clade</taxon>
        <taxon>Chlamydomonadales</taxon>
        <taxon>Volvocaceae</taxon>
        <taxon>Gonium</taxon>
    </lineage>
</organism>
<feature type="chain" id="PRO_5007561925" evidence="1">
    <location>
        <begin position="30"/>
        <end position="370"/>
    </location>
</feature>
<sequence>MRSHSTGPRRLWTVLGLCLIALTHHQAAAQVTATKPQGGATRTTAGGNGVATNEAAMWQQMSDSLARVLTDTFGNRPAVNATNMVQTASDWLRNLGVPVAGGQQAMGNGAMADAFRSAVTNSQLADAFEELRATARSLGMGLPANSPALDTWSRLGEALRGGAGSGPDFTAVLPVLMNSSLAQSAAGMAQASDPVTAFLNLPGNIRTALATLSNLGLDAFLNGPGALISLTSLGIGLAAGICGILGGAFYIAGSSVLLGAGVDSLDPEKIKEYKDNKYIQEFNQLAAESQATILPAALNRRNVQLVDLASEVLSVTIGFVDRANGGLGANLQGNLGNLAGNLNLGSLGNLAGQVGGGLAGNINLPGVNLG</sequence>
<proteinExistence type="predicted"/>
<accession>A0A150G6Y7</accession>
<dbReference type="OrthoDB" id="549802at2759"/>
<dbReference type="EMBL" id="LSYV01000053">
    <property type="protein sequence ID" value="KXZ45612.1"/>
    <property type="molecule type" value="Genomic_DNA"/>
</dbReference>
<evidence type="ECO:0000313" key="2">
    <source>
        <dbReference type="EMBL" id="KXZ45612.1"/>
    </source>
</evidence>
<dbReference type="Proteomes" id="UP000075714">
    <property type="component" value="Unassembled WGS sequence"/>
</dbReference>